<feature type="compositionally biased region" description="Basic and acidic residues" evidence="5">
    <location>
        <begin position="285"/>
        <end position="306"/>
    </location>
</feature>
<feature type="domain" description="MYND-type" evidence="7">
    <location>
        <begin position="240"/>
        <end position="281"/>
    </location>
</feature>
<dbReference type="VEuPathDB" id="CryptoDB:Cvel_8738"/>
<dbReference type="AlphaFoldDB" id="A0A0G4HUV6"/>
<protein>
    <recommendedName>
        <fullName evidence="7">MYND-type domain-containing protein</fullName>
    </recommendedName>
</protein>
<sequence length="363" mass="40930">MPKLSTSPPQPGTTYPWLQVNPVGSYKSADIKQAVVVPEWFKASIDAPDAELKRKFRAAGWRDPQMLFGYTLHSEWKDLYVFFDHGDTKSEVNKVATQAFRMYGLNGRQDTIDWKVIRGPVVLCRADPPSFPVNPFMALMGARGAGMGPADRPFPPKPDPTVEEVVQALAYFQGKDAREVAQKRDHHRLLLLMMHQKTQGAAGKERFPPGLGDEPPDHLYVGTDARFRSARRLQRERDACAWCGVKRYLNDLQRCKLCMQALYCSPECQRKDWKEGHRHTCARENFKPEDTKPSSAVEVKKQERGRPPLASLKNRRTTSKALENAKRPSVLASLSPRVLFLLVTLAVLLLGLLPVVGLSFLLQ</sequence>
<dbReference type="Pfam" id="PF01753">
    <property type="entry name" value="zf-MYND"/>
    <property type="match status" value="1"/>
</dbReference>
<organism evidence="8">
    <name type="scientific">Chromera velia CCMP2878</name>
    <dbReference type="NCBI Taxonomy" id="1169474"/>
    <lineage>
        <taxon>Eukaryota</taxon>
        <taxon>Sar</taxon>
        <taxon>Alveolata</taxon>
        <taxon>Colpodellida</taxon>
        <taxon>Chromeraceae</taxon>
        <taxon>Chromera</taxon>
    </lineage>
</organism>
<accession>A0A0G4HUV6</accession>
<keyword evidence="6" id="KW-0812">Transmembrane</keyword>
<dbReference type="PROSITE" id="PS50865">
    <property type="entry name" value="ZF_MYND_2"/>
    <property type="match status" value="1"/>
</dbReference>
<gene>
    <name evidence="8" type="ORF">Cvel_8738</name>
</gene>
<dbReference type="Gene3D" id="6.10.140.2220">
    <property type="match status" value="1"/>
</dbReference>
<evidence type="ECO:0000313" key="8">
    <source>
        <dbReference type="EMBL" id="CEM48248.1"/>
    </source>
</evidence>
<feature type="region of interest" description="Disordered" evidence="5">
    <location>
        <begin position="285"/>
        <end position="308"/>
    </location>
</feature>
<evidence type="ECO:0000256" key="4">
    <source>
        <dbReference type="PROSITE-ProRule" id="PRU00134"/>
    </source>
</evidence>
<feature type="transmembrane region" description="Helical" evidence="6">
    <location>
        <begin position="338"/>
        <end position="362"/>
    </location>
</feature>
<reference evidence="8" key="1">
    <citation type="submission" date="2014-11" db="EMBL/GenBank/DDBJ databases">
        <authorList>
            <person name="Otto D Thomas"/>
            <person name="Naeem Raeece"/>
        </authorList>
    </citation>
    <scope>NUCLEOTIDE SEQUENCE</scope>
</reference>
<keyword evidence="3" id="KW-0862">Zinc</keyword>
<evidence type="ECO:0000256" key="6">
    <source>
        <dbReference type="SAM" id="Phobius"/>
    </source>
</evidence>
<evidence type="ECO:0000256" key="5">
    <source>
        <dbReference type="SAM" id="MobiDB-lite"/>
    </source>
</evidence>
<dbReference type="PROSITE" id="PS01360">
    <property type="entry name" value="ZF_MYND_1"/>
    <property type="match status" value="1"/>
</dbReference>
<dbReference type="SUPFAM" id="SSF144232">
    <property type="entry name" value="HIT/MYND zinc finger-like"/>
    <property type="match status" value="1"/>
</dbReference>
<dbReference type="InterPro" id="IPR002893">
    <property type="entry name" value="Znf_MYND"/>
</dbReference>
<keyword evidence="6" id="KW-0472">Membrane</keyword>
<evidence type="ECO:0000256" key="1">
    <source>
        <dbReference type="ARBA" id="ARBA00022723"/>
    </source>
</evidence>
<evidence type="ECO:0000259" key="7">
    <source>
        <dbReference type="PROSITE" id="PS50865"/>
    </source>
</evidence>
<keyword evidence="6" id="KW-1133">Transmembrane helix</keyword>
<dbReference type="GO" id="GO:0008270">
    <property type="term" value="F:zinc ion binding"/>
    <property type="evidence" value="ECO:0007669"/>
    <property type="project" value="UniProtKB-KW"/>
</dbReference>
<evidence type="ECO:0000256" key="3">
    <source>
        <dbReference type="ARBA" id="ARBA00022833"/>
    </source>
</evidence>
<keyword evidence="2 4" id="KW-0863">Zinc-finger</keyword>
<proteinExistence type="predicted"/>
<dbReference type="EMBL" id="CDMZ01003980">
    <property type="protein sequence ID" value="CEM48248.1"/>
    <property type="molecule type" value="Genomic_DNA"/>
</dbReference>
<name>A0A0G4HUV6_9ALVE</name>
<keyword evidence="1" id="KW-0479">Metal-binding</keyword>
<evidence type="ECO:0000256" key="2">
    <source>
        <dbReference type="ARBA" id="ARBA00022771"/>
    </source>
</evidence>